<organism evidence="2 3">
    <name type="scientific">Pannonibacter phragmitetus</name>
    <dbReference type="NCBI Taxonomy" id="121719"/>
    <lineage>
        <taxon>Bacteria</taxon>
        <taxon>Pseudomonadati</taxon>
        <taxon>Pseudomonadota</taxon>
        <taxon>Alphaproteobacteria</taxon>
        <taxon>Hyphomicrobiales</taxon>
        <taxon>Stappiaceae</taxon>
        <taxon>Pannonibacter</taxon>
    </lineage>
</organism>
<dbReference type="OrthoDB" id="7867340at2"/>
<evidence type="ECO:0000313" key="3">
    <source>
        <dbReference type="Proteomes" id="UP000255000"/>
    </source>
</evidence>
<dbReference type="AlphaFoldDB" id="A0A378ZY64"/>
<evidence type="ECO:0000313" key="2">
    <source>
        <dbReference type="EMBL" id="SUB01923.1"/>
    </source>
</evidence>
<proteinExistence type="predicted"/>
<feature type="region of interest" description="Disordered" evidence="1">
    <location>
        <begin position="1"/>
        <end position="30"/>
    </location>
</feature>
<dbReference type="InterPro" id="IPR053842">
    <property type="entry name" value="NikA-like"/>
</dbReference>
<gene>
    <name evidence="2" type="ORF">NCTC13350_02871</name>
</gene>
<evidence type="ECO:0000256" key="1">
    <source>
        <dbReference type="SAM" id="MobiDB-lite"/>
    </source>
</evidence>
<dbReference type="EMBL" id="UGSK01000001">
    <property type="protein sequence ID" value="SUB01923.1"/>
    <property type="molecule type" value="Genomic_DNA"/>
</dbReference>
<dbReference type="Pfam" id="PF21983">
    <property type="entry name" value="NikA-like"/>
    <property type="match status" value="1"/>
</dbReference>
<name>A0A378ZY64_9HYPH</name>
<dbReference type="Proteomes" id="UP000255000">
    <property type="component" value="Unassembled WGS sequence"/>
</dbReference>
<accession>A0A378ZY64</accession>
<protein>
    <submittedName>
        <fullName evidence="2">Bacterial mobilisation protein (MobC)</fullName>
    </submittedName>
</protein>
<dbReference type="RefSeq" id="WP_160118269.1">
    <property type="nucleotide sequence ID" value="NZ_UGSK01000001.1"/>
</dbReference>
<reference evidence="2 3" key="1">
    <citation type="submission" date="2018-06" db="EMBL/GenBank/DDBJ databases">
        <authorList>
            <consortium name="Pathogen Informatics"/>
            <person name="Doyle S."/>
        </authorList>
    </citation>
    <scope>NUCLEOTIDE SEQUENCE [LARGE SCALE GENOMIC DNA]</scope>
    <source>
        <strain evidence="2 3">NCTC13350</strain>
    </source>
</reference>
<sequence>MTEPDDTSAETAAPRHRRSETRQRTASVSTRLLPAERAAIERAAEADGAALATWAREALLHVAGAPVPPRRATRTDLARAVGRWTGQAGQLGNNLNQLARHANSGGRVDPDALDRLAAEVRSLHTAVTSYESDGGGEASSA</sequence>